<dbReference type="PANTHER" id="PTHR11481">
    <property type="entry name" value="IMMUNOGLOBULIN FC RECEPTOR"/>
    <property type="match status" value="1"/>
</dbReference>
<dbReference type="Gene3D" id="2.60.40.10">
    <property type="entry name" value="Immunoglobulins"/>
    <property type="match status" value="1"/>
</dbReference>
<keyword evidence="5" id="KW-1185">Reference proteome</keyword>
<organism evidence="4 5">
    <name type="scientific">Denticeps clupeoides</name>
    <name type="common">denticle herring</name>
    <dbReference type="NCBI Taxonomy" id="299321"/>
    <lineage>
        <taxon>Eukaryota</taxon>
        <taxon>Metazoa</taxon>
        <taxon>Chordata</taxon>
        <taxon>Craniata</taxon>
        <taxon>Vertebrata</taxon>
        <taxon>Euteleostomi</taxon>
        <taxon>Actinopterygii</taxon>
        <taxon>Neopterygii</taxon>
        <taxon>Teleostei</taxon>
        <taxon>Clupei</taxon>
        <taxon>Clupeiformes</taxon>
        <taxon>Denticipitoidei</taxon>
        <taxon>Denticipitidae</taxon>
        <taxon>Denticeps</taxon>
    </lineage>
</organism>
<accession>A0AAY4AFP4</accession>
<dbReference type="PROSITE" id="PS50835">
    <property type="entry name" value="IG_LIKE"/>
    <property type="match status" value="1"/>
</dbReference>
<reference evidence="4 5" key="1">
    <citation type="submission" date="2020-06" db="EMBL/GenBank/DDBJ databases">
        <authorList>
            <consortium name="Wellcome Sanger Institute Data Sharing"/>
        </authorList>
    </citation>
    <scope>NUCLEOTIDE SEQUENCE [LARGE SCALE GENOMIC DNA]</scope>
</reference>
<dbReference type="GeneTree" id="ENSGT01020000230797"/>
<dbReference type="SMART" id="SM00408">
    <property type="entry name" value="IGc2"/>
    <property type="match status" value="1"/>
</dbReference>
<dbReference type="Ensembl" id="ENSDCDT00010008113.1">
    <property type="protein sequence ID" value="ENSDCDP00010007727.1"/>
    <property type="gene ID" value="ENSDCDG00010003455.1"/>
</dbReference>
<keyword evidence="2" id="KW-1015">Disulfide bond</keyword>
<proteinExistence type="predicted"/>
<dbReference type="SUPFAM" id="SSF48726">
    <property type="entry name" value="Immunoglobulin"/>
    <property type="match status" value="1"/>
</dbReference>
<evidence type="ECO:0000256" key="1">
    <source>
        <dbReference type="ARBA" id="ARBA00022729"/>
    </source>
</evidence>
<evidence type="ECO:0000256" key="2">
    <source>
        <dbReference type="ARBA" id="ARBA00023157"/>
    </source>
</evidence>
<dbReference type="GO" id="GO:0009897">
    <property type="term" value="C:external side of plasma membrane"/>
    <property type="evidence" value="ECO:0007669"/>
    <property type="project" value="TreeGrafter"/>
</dbReference>
<dbReference type="InterPro" id="IPR003598">
    <property type="entry name" value="Ig_sub2"/>
</dbReference>
<keyword evidence="1" id="KW-0732">Signal</keyword>
<dbReference type="AlphaFoldDB" id="A0AAY4AFP4"/>
<evidence type="ECO:0000259" key="3">
    <source>
        <dbReference type="PROSITE" id="PS50835"/>
    </source>
</evidence>
<dbReference type="GO" id="GO:0007166">
    <property type="term" value="P:cell surface receptor signaling pathway"/>
    <property type="evidence" value="ECO:0007669"/>
    <property type="project" value="TreeGrafter"/>
</dbReference>
<reference evidence="4" key="2">
    <citation type="submission" date="2025-08" db="UniProtKB">
        <authorList>
            <consortium name="Ensembl"/>
        </authorList>
    </citation>
    <scope>IDENTIFICATION</scope>
</reference>
<dbReference type="InterPro" id="IPR007110">
    <property type="entry name" value="Ig-like_dom"/>
</dbReference>
<dbReference type="InterPro" id="IPR036179">
    <property type="entry name" value="Ig-like_dom_sf"/>
</dbReference>
<dbReference type="Pfam" id="PF13895">
    <property type="entry name" value="Ig_2"/>
    <property type="match status" value="1"/>
</dbReference>
<name>A0AAY4AFP4_9TELE</name>
<dbReference type="GO" id="GO:0006955">
    <property type="term" value="P:immune response"/>
    <property type="evidence" value="ECO:0007669"/>
    <property type="project" value="TreeGrafter"/>
</dbReference>
<dbReference type="GO" id="GO:0004888">
    <property type="term" value="F:transmembrane signaling receptor activity"/>
    <property type="evidence" value="ECO:0007669"/>
    <property type="project" value="TreeGrafter"/>
</dbReference>
<sequence length="142" mass="16163">MWYNFTGCDSCTRVRDYCVSTDLPKATVTIEAPDEPFYPGDTVTLKCDITGYRDWEYYWYRNNTRIPNKTSQTITLLNDSGQYKCSGERAKSPKLSNFSDSVPVYFQGKSAAEFLIMAFQEIIFQLLKLISESTGSAELLGK</sequence>
<dbReference type="InterPro" id="IPR013783">
    <property type="entry name" value="Ig-like_fold"/>
</dbReference>
<evidence type="ECO:0000313" key="5">
    <source>
        <dbReference type="Proteomes" id="UP000694580"/>
    </source>
</evidence>
<protein>
    <recommendedName>
        <fullName evidence="3">Ig-like domain-containing protein</fullName>
    </recommendedName>
</protein>
<evidence type="ECO:0000313" key="4">
    <source>
        <dbReference type="Ensembl" id="ENSDCDP00010007727.1"/>
    </source>
</evidence>
<dbReference type="Proteomes" id="UP000694580">
    <property type="component" value="Chromosome 1"/>
</dbReference>
<dbReference type="InterPro" id="IPR050488">
    <property type="entry name" value="Ig_Fc_receptor"/>
</dbReference>
<dbReference type="PANTHER" id="PTHR11481:SF64">
    <property type="entry name" value="FC RECEPTOR-LIKE PROTEIN 4"/>
    <property type="match status" value="1"/>
</dbReference>
<reference evidence="4" key="3">
    <citation type="submission" date="2025-09" db="UniProtKB">
        <authorList>
            <consortium name="Ensembl"/>
        </authorList>
    </citation>
    <scope>IDENTIFICATION</scope>
</reference>
<feature type="domain" description="Ig-like" evidence="3">
    <location>
        <begin position="24"/>
        <end position="96"/>
    </location>
</feature>